<geneLocation type="plasmid" evidence="1">
    <name>pRGFK1334</name>
</geneLocation>
<proteinExistence type="predicted"/>
<organism evidence="1">
    <name type="scientific">uncultured prokaryote</name>
    <dbReference type="NCBI Taxonomy" id="198431"/>
    <lineage>
        <taxon>unclassified sequences</taxon>
        <taxon>environmental samples</taxon>
    </lineage>
</organism>
<keyword evidence="1" id="KW-0614">Plasmid</keyword>
<dbReference type="EMBL" id="LN853898">
    <property type="protein sequence ID" value="CRY96954.1"/>
    <property type="molecule type" value="Genomic_DNA"/>
</dbReference>
<evidence type="ECO:0000313" key="1">
    <source>
        <dbReference type="EMBL" id="CRY96954.1"/>
    </source>
</evidence>
<sequence length="67" mass="7698">MTEREMLQAILDKVNSIDERLEAVEEDTRITREAVNALVEWADQVAVITQVRFPVKKSEKNAEKKAL</sequence>
<dbReference type="AlphaFoldDB" id="A0A0H5Q6B0"/>
<name>A0A0H5Q6B0_9ZZZZ</name>
<accession>A0A0H5Q6B0</accession>
<protein>
    <submittedName>
        <fullName evidence="1">Uncharacterized protein</fullName>
    </submittedName>
</protein>
<reference evidence="1" key="1">
    <citation type="submission" date="2015-06" db="EMBL/GenBank/DDBJ databases">
        <authorList>
            <person name="Joergensen T."/>
        </authorList>
    </citation>
    <scope>NUCLEOTIDE SEQUENCE</scope>
    <source>
        <plasmid evidence="1">pRGFK1334</plasmid>
    </source>
</reference>
<reference evidence="1" key="2">
    <citation type="submission" date="2015-07" db="EMBL/GenBank/DDBJ databases">
        <title>Plasmids, circular viruses and viroids from rat gut.</title>
        <authorList>
            <person name="Jorgensen T.J."/>
            <person name="Hansen M.A."/>
            <person name="Xu Z."/>
            <person name="Tabak M.A."/>
            <person name="Sorensen S.J."/>
            <person name="Hansen L.H."/>
        </authorList>
    </citation>
    <scope>NUCLEOTIDE SEQUENCE</scope>
    <source>
        <plasmid evidence="1">pRGFK1334</plasmid>
    </source>
</reference>